<feature type="domain" description="Cytidyltransferase-like" evidence="10">
    <location>
        <begin position="7"/>
        <end position="134"/>
    </location>
</feature>
<comment type="caution">
    <text evidence="11">The sequence shown here is derived from an EMBL/GenBank/DDBJ whole genome shotgun (WGS) entry which is preliminary data.</text>
</comment>
<dbReference type="NCBIfam" id="TIGR00125">
    <property type="entry name" value="cyt_tran_rel"/>
    <property type="match status" value="1"/>
</dbReference>
<protein>
    <recommendedName>
        <fullName evidence="9">Phosphopantetheine adenylyltransferase</fullName>
        <ecNumber evidence="9">2.7.7.3</ecNumber>
    </recommendedName>
    <alternativeName>
        <fullName evidence="9">Dephospho-CoA pyrophosphorylase</fullName>
    </alternativeName>
    <alternativeName>
        <fullName evidence="9">Pantetheine-phosphate adenylyltransferase</fullName>
        <shortName evidence="9">PPAT</shortName>
    </alternativeName>
</protein>
<feature type="binding site" evidence="9">
    <location>
        <position position="11"/>
    </location>
    <ligand>
        <name>substrate</name>
    </ligand>
</feature>
<evidence type="ECO:0000256" key="1">
    <source>
        <dbReference type="ARBA" id="ARBA00022490"/>
    </source>
</evidence>
<feature type="binding site" evidence="9">
    <location>
        <position position="43"/>
    </location>
    <ligand>
        <name>substrate</name>
    </ligand>
</feature>
<evidence type="ECO:0000256" key="5">
    <source>
        <dbReference type="ARBA" id="ARBA00022840"/>
    </source>
</evidence>
<dbReference type="AlphaFoldDB" id="A0A9D9IS33"/>
<evidence type="ECO:0000259" key="10">
    <source>
        <dbReference type="Pfam" id="PF01467"/>
    </source>
</evidence>
<keyword evidence="2 9" id="KW-0808">Transferase</keyword>
<dbReference type="Gene3D" id="3.40.50.620">
    <property type="entry name" value="HUPs"/>
    <property type="match status" value="1"/>
</dbReference>
<dbReference type="EMBL" id="JADIMC010000108">
    <property type="protein sequence ID" value="MBO8477145.1"/>
    <property type="molecule type" value="Genomic_DNA"/>
</dbReference>
<dbReference type="PRINTS" id="PR01020">
    <property type="entry name" value="LPSBIOSNTHSS"/>
</dbReference>
<accession>A0A9D9IS33</accession>
<dbReference type="InterPro" id="IPR004821">
    <property type="entry name" value="Cyt_trans-like"/>
</dbReference>
<dbReference type="EC" id="2.7.7.3" evidence="9"/>
<comment type="subcellular location">
    <subcellularLocation>
        <location evidence="9">Cytoplasm</location>
    </subcellularLocation>
</comment>
<reference evidence="11" key="2">
    <citation type="journal article" date="2021" name="PeerJ">
        <title>Extensive microbial diversity within the chicken gut microbiome revealed by metagenomics and culture.</title>
        <authorList>
            <person name="Gilroy R."/>
            <person name="Ravi A."/>
            <person name="Getino M."/>
            <person name="Pursley I."/>
            <person name="Horton D.L."/>
            <person name="Alikhan N.F."/>
            <person name="Baker D."/>
            <person name="Gharbi K."/>
            <person name="Hall N."/>
            <person name="Watson M."/>
            <person name="Adriaenssens E.M."/>
            <person name="Foster-Nyarko E."/>
            <person name="Jarju S."/>
            <person name="Secka A."/>
            <person name="Antonio M."/>
            <person name="Oren A."/>
            <person name="Chaudhuri R.R."/>
            <person name="La Ragione R."/>
            <person name="Hildebrand F."/>
            <person name="Pallen M.J."/>
        </authorList>
    </citation>
    <scope>NUCLEOTIDE SEQUENCE</scope>
    <source>
        <strain evidence="11">6919</strain>
    </source>
</reference>
<dbReference type="InterPro" id="IPR014729">
    <property type="entry name" value="Rossmann-like_a/b/a_fold"/>
</dbReference>
<feature type="site" description="Transition state stabilizer" evidence="9">
    <location>
        <position position="19"/>
    </location>
</feature>
<evidence type="ECO:0000256" key="8">
    <source>
        <dbReference type="ARBA" id="ARBA00029346"/>
    </source>
</evidence>
<keyword evidence="4 9" id="KW-0547">Nucleotide-binding</keyword>
<dbReference type="HAMAP" id="MF_00151">
    <property type="entry name" value="PPAT_bact"/>
    <property type="match status" value="1"/>
</dbReference>
<evidence type="ECO:0000256" key="9">
    <source>
        <dbReference type="HAMAP-Rule" id="MF_00151"/>
    </source>
</evidence>
<keyword evidence="6 9" id="KW-0460">Magnesium</keyword>
<comment type="similarity">
    <text evidence="9">Belongs to the bacterial CoaD family.</text>
</comment>
<feature type="binding site" evidence="9">
    <location>
        <position position="100"/>
    </location>
    <ligand>
        <name>ATP</name>
        <dbReference type="ChEBI" id="CHEBI:30616"/>
    </ligand>
</feature>
<evidence type="ECO:0000256" key="7">
    <source>
        <dbReference type="ARBA" id="ARBA00022993"/>
    </source>
</evidence>
<dbReference type="Pfam" id="PF01467">
    <property type="entry name" value="CTP_transf_like"/>
    <property type="match status" value="1"/>
</dbReference>
<keyword evidence="5 9" id="KW-0067">ATP-binding</keyword>
<evidence type="ECO:0000256" key="6">
    <source>
        <dbReference type="ARBA" id="ARBA00022842"/>
    </source>
</evidence>
<dbReference type="InterPro" id="IPR001980">
    <property type="entry name" value="PPAT"/>
</dbReference>
<dbReference type="GO" id="GO:0005524">
    <property type="term" value="F:ATP binding"/>
    <property type="evidence" value="ECO:0007669"/>
    <property type="project" value="UniProtKB-KW"/>
</dbReference>
<feature type="binding site" evidence="9">
    <location>
        <position position="75"/>
    </location>
    <ligand>
        <name>substrate</name>
    </ligand>
</feature>
<proteinExistence type="inferred from homology"/>
<feature type="binding site" evidence="9">
    <location>
        <begin position="124"/>
        <end position="130"/>
    </location>
    <ligand>
        <name>ATP</name>
        <dbReference type="ChEBI" id="CHEBI:30616"/>
    </ligand>
</feature>
<reference evidence="11" key="1">
    <citation type="submission" date="2020-10" db="EMBL/GenBank/DDBJ databases">
        <authorList>
            <person name="Gilroy R."/>
        </authorList>
    </citation>
    <scope>NUCLEOTIDE SEQUENCE</scope>
    <source>
        <strain evidence="11">6919</strain>
    </source>
</reference>
<keyword evidence="1 9" id="KW-0963">Cytoplasm</keyword>
<dbReference type="PANTHER" id="PTHR21342">
    <property type="entry name" value="PHOSPHOPANTETHEINE ADENYLYLTRANSFERASE"/>
    <property type="match status" value="1"/>
</dbReference>
<dbReference type="GO" id="GO:0005737">
    <property type="term" value="C:cytoplasm"/>
    <property type="evidence" value="ECO:0007669"/>
    <property type="project" value="UniProtKB-SubCell"/>
</dbReference>
<feature type="binding site" evidence="9">
    <location>
        <position position="89"/>
    </location>
    <ligand>
        <name>substrate</name>
    </ligand>
</feature>
<evidence type="ECO:0000256" key="3">
    <source>
        <dbReference type="ARBA" id="ARBA00022695"/>
    </source>
</evidence>
<dbReference type="GO" id="GO:0015937">
    <property type="term" value="P:coenzyme A biosynthetic process"/>
    <property type="evidence" value="ECO:0007669"/>
    <property type="project" value="UniProtKB-UniRule"/>
</dbReference>
<comment type="cofactor">
    <cofactor evidence="9">
        <name>Mg(2+)</name>
        <dbReference type="ChEBI" id="CHEBI:18420"/>
    </cofactor>
</comment>
<dbReference type="PANTHER" id="PTHR21342:SF1">
    <property type="entry name" value="PHOSPHOPANTETHEINE ADENYLYLTRANSFERASE"/>
    <property type="match status" value="1"/>
</dbReference>
<sequence>MKKMIALFPGSFDPYTIGHYSIVERALPLFDKIVIAVGVNRNKQSLMSEEKRVEAIRSLYENNEKIEVISYDGLTVDVAKKYGARYLLRGVRQVADFEYERNLAEVNRNISGLETILLYTLPEYGHISSSIVRELASYGKDVTDLLPPGMKIPKKQE</sequence>
<dbReference type="Proteomes" id="UP000823598">
    <property type="component" value="Unassembled WGS sequence"/>
</dbReference>
<feature type="binding site" evidence="9">
    <location>
        <position position="19"/>
    </location>
    <ligand>
        <name>ATP</name>
        <dbReference type="ChEBI" id="CHEBI:30616"/>
    </ligand>
</feature>
<comment type="subunit">
    <text evidence="9">Homohexamer.</text>
</comment>
<keyword evidence="7 9" id="KW-0173">Coenzyme A biosynthesis</keyword>
<comment type="function">
    <text evidence="9">Reversibly transfers an adenylyl group from ATP to 4'-phosphopantetheine, yielding dephospho-CoA (dPCoA) and pyrophosphate.</text>
</comment>
<evidence type="ECO:0000313" key="12">
    <source>
        <dbReference type="Proteomes" id="UP000823598"/>
    </source>
</evidence>
<comment type="pathway">
    <text evidence="9">Cofactor biosynthesis; coenzyme A biosynthesis; CoA from (R)-pantothenate: step 4/5.</text>
</comment>
<dbReference type="SUPFAM" id="SSF52374">
    <property type="entry name" value="Nucleotidylyl transferase"/>
    <property type="match status" value="1"/>
</dbReference>
<keyword evidence="3 9" id="KW-0548">Nucleotidyltransferase</keyword>
<name>A0A9D9IS33_9BACT</name>
<feature type="binding site" evidence="9">
    <location>
        <begin position="90"/>
        <end position="92"/>
    </location>
    <ligand>
        <name>ATP</name>
        <dbReference type="ChEBI" id="CHEBI:30616"/>
    </ligand>
</feature>
<organism evidence="11 12">
    <name type="scientific">Candidatus Limisoma faecipullorum</name>
    <dbReference type="NCBI Taxonomy" id="2840854"/>
    <lineage>
        <taxon>Bacteria</taxon>
        <taxon>Pseudomonadati</taxon>
        <taxon>Bacteroidota</taxon>
        <taxon>Bacteroidia</taxon>
        <taxon>Bacteroidales</taxon>
        <taxon>Candidatus Limisoma</taxon>
    </lineage>
</organism>
<evidence type="ECO:0000256" key="4">
    <source>
        <dbReference type="ARBA" id="ARBA00022741"/>
    </source>
</evidence>
<evidence type="ECO:0000313" key="11">
    <source>
        <dbReference type="EMBL" id="MBO8477145.1"/>
    </source>
</evidence>
<dbReference type="NCBIfam" id="TIGR01510">
    <property type="entry name" value="coaD_prev_kdtB"/>
    <property type="match status" value="1"/>
</dbReference>
<gene>
    <name evidence="9 11" type="primary">coaD</name>
    <name evidence="11" type="ORF">IAB88_09155</name>
</gene>
<feature type="binding site" evidence="9">
    <location>
        <begin position="11"/>
        <end position="12"/>
    </location>
    <ligand>
        <name>ATP</name>
        <dbReference type="ChEBI" id="CHEBI:30616"/>
    </ligand>
</feature>
<comment type="catalytic activity">
    <reaction evidence="8 9">
        <text>(R)-4'-phosphopantetheine + ATP + H(+) = 3'-dephospho-CoA + diphosphate</text>
        <dbReference type="Rhea" id="RHEA:19801"/>
        <dbReference type="ChEBI" id="CHEBI:15378"/>
        <dbReference type="ChEBI" id="CHEBI:30616"/>
        <dbReference type="ChEBI" id="CHEBI:33019"/>
        <dbReference type="ChEBI" id="CHEBI:57328"/>
        <dbReference type="ChEBI" id="CHEBI:61723"/>
        <dbReference type="EC" id="2.7.7.3"/>
    </reaction>
</comment>
<dbReference type="GO" id="GO:0004595">
    <property type="term" value="F:pantetheine-phosphate adenylyltransferase activity"/>
    <property type="evidence" value="ECO:0007669"/>
    <property type="project" value="UniProtKB-UniRule"/>
</dbReference>
<evidence type="ECO:0000256" key="2">
    <source>
        <dbReference type="ARBA" id="ARBA00022679"/>
    </source>
</evidence>